<accession>A0ABD5X849</accession>
<name>A0ABD5X849_9EURY</name>
<keyword evidence="1" id="KW-1133">Transmembrane helix</keyword>
<evidence type="ECO:0000256" key="1">
    <source>
        <dbReference type="SAM" id="Phobius"/>
    </source>
</evidence>
<organism evidence="2 3">
    <name type="scientific">Halovenus rubra</name>
    <dbReference type="NCBI Taxonomy" id="869890"/>
    <lineage>
        <taxon>Archaea</taxon>
        <taxon>Methanobacteriati</taxon>
        <taxon>Methanobacteriota</taxon>
        <taxon>Stenosarchaea group</taxon>
        <taxon>Halobacteria</taxon>
        <taxon>Halobacteriales</taxon>
        <taxon>Haloarculaceae</taxon>
        <taxon>Halovenus</taxon>
    </lineage>
</organism>
<evidence type="ECO:0000313" key="3">
    <source>
        <dbReference type="Proteomes" id="UP001596414"/>
    </source>
</evidence>
<evidence type="ECO:0000313" key="2">
    <source>
        <dbReference type="EMBL" id="MFC7127436.1"/>
    </source>
</evidence>
<keyword evidence="1" id="KW-0812">Transmembrane</keyword>
<dbReference type="EMBL" id="JBHSZQ010000050">
    <property type="protein sequence ID" value="MFC7127436.1"/>
    <property type="molecule type" value="Genomic_DNA"/>
</dbReference>
<feature type="transmembrane region" description="Helical" evidence="1">
    <location>
        <begin position="30"/>
        <end position="51"/>
    </location>
</feature>
<protein>
    <submittedName>
        <fullName evidence="2">Uncharacterized protein</fullName>
    </submittedName>
</protein>
<dbReference type="AlphaFoldDB" id="A0ABD5X849"/>
<reference evidence="2 3" key="1">
    <citation type="journal article" date="2014" name="Int. J. Syst. Evol. Microbiol.">
        <title>Complete genome sequence of Corynebacterium casei LMG S-19264T (=DSM 44701T), isolated from a smear-ripened cheese.</title>
        <authorList>
            <consortium name="US DOE Joint Genome Institute (JGI-PGF)"/>
            <person name="Walter F."/>
            <person name="Albersmeier A."/>
            <person name="Kalinowski J."/>
            <person name="Ruckert C."/>
        </authorList>
    </citation>
    <scope>NUCLEOTIDE SEQUENCE [LARGE SCALE GENOMIC DNA]</scope>
    <source>
        <strain evidence="2 3">CGMCC 4.7215</strain>
    </source>
</reference>
<proteinExistence type="predicted"/>
<gene>
    <name evidence="2" type="ORF">ACFQJ7_15665</name>
</gene>
<dbReference type="Pfam" id="PF26067">
    <property type="entry name" value="DUF8024"/>
    <property type="match status" value="1"/>
</dbReference>
<sequence length="70" mass="7194">MNPATKLINSITKMPGQFADVATQGPAEGVLVLFGAMFVVLPSIALGYLTLGAGLDLVTPGQIGSKHPEE</sequence>
<dbReference type="Proteomes" id="UP001596414">
    <property type="component" value="Unassembled WGS sequence"/>
</dbReference>
<keyword evidence="1" id="KW-0472">Membrane</keyword>
<dbReference type="RefSeq" id="WP_267637924.1">
    <property type="nucleotide sequence ID" value="NZ_JAODIY010000011.1"/>
</dbReference>
<comment type="caution">
    <text evidence="2">The sequence shown here is derived from an EMBL/GenBank/DDBJ whole genome shotgun (WGS) entry which is preliminary data.</text>
</comment>
<dbReference type="InterPro" id="IPR058337">
    <property type="entry name" value="DUF8024"/>
</dbReference>